<name>A0A0B7B0K6_9EUPU</name>
<protein>
    <submittedName>
        <fullName evidence="1">Uncharacterized protein</fullName>
    </submittedName>
</protein>
<reference evidence="1" key="1">
    <citation type="submission" date="2014-12" db="EMBL/GenBank/DDBJ databases">
        <title>Insight into the proteome of Arion vulgaris.</title>
        <authorList>
            <person name="Aradska J."/>
            <person name="Bulat T."/>
            <person name="Smidak R."/>
            <person name="Sarate P."/>
            <person name="Gangsoo J."/>
            <person name="Sialana F."/>
            <person name="Bilban M."/>
            <person name="Lubec G."/>
        </authorList>
    </citation>
    <scope>NUCLEOTIDE SEQUENCE</scope>
    <source>
        <tissue evidence="1">Skin</tissue>
    </source>
</reference>
<proteinExistence type="predicted"/>
<accession>A0A0B7B0K6</accession>
<evidence type="ECO:0000313" key="1">
    <source>
        <dbReference type="EMBL" id="CEK86397.1"/>
    </source>
</evidence>
<feature type="non-terminal residue" evidence="1">
    <location>
        <position position="1"/>
    </location>
</feature>
<dbReference type="EMBL" id="HACG01039532">
    <property type="protein sequence ID" value="CEK86397.1"/>
    <property type="molecule type" value="Transcribed_RNA"/>
</dbReference>
<gene>
    <name evidence="1" type="primary">ORF153493</name>
</gene>
<organism evidence="1">
    <name type="scientific">Arion vulgaris</name>
    <dbReference type="NCBI Taxonomy" id="1028688"/>
    <lineage>
        <taxon>Eukaryota</taxon>
        <taxon>Metazoa</taxon>
        <taxon>Spiralia</taxon>
        <taxon>Lophotrochozoa</taxon>
        <taxon>Mollusca</taxon>
        <taxon>Gastropoda</taxon>
        <taxon>Heterobranchia</taxon>
        <taxon>Euthyneura</taxon>
        <taxon>Panpulmonata</taxon>
        <taxon>Eupulmonata</taxon>
        <taxon>Stylommatophora</taxon>
        <taxon>Helicina</taxon>
        <taxon>Arionoidea</taxon>
        <taxon>Arionidae</taxon>
        <taxon>Arion</taxon>
    </lineage>
</organism>
<dbReference type="AlphaFoldDB" id="A0A0B7B0K6"/>
<sequence length="96" mass="11372">LQLMDARRNSKQNTEEYDRLNKEIKDRCRVEKENWLNLKCSKIEKQHNKDTKPLHKQINDITGRKSHTRTGCLKSKEGTILMGEENITGRWTEYIG</sequence>